<evidence type="ECO:0000313" key="2">
    <source>
        <dbReference type="Proteomes" id="UP001321047"/>
    </source>
</evidence>
<dbReference type="AlphaFoldDB" id="A0AAP3E628"/>
<dbReference type="EMBL" id="JAOPJZ010000002">
    <property type="protein sequence ID" value="MCU4751362.1"/>
    <property type="molecule type" value="Genomic_DNA"/>
</dbReference>
<proteinExistence type="predicted"/>
<gene>
    <name evidence="1" type="ORF">OB919_05100</name>
</gene>
<accession>A0AAP3E628</accession>
<evidence type="ECO:0000313" key="1">
    <source>
        <dbReference type="EMBL" id="MCU4751362.1"/>
    </source>
</evidence>
<organism evidence="1 2">
    <name type="scientific">Natronosalvus hydrolyticus</name>
    <dbReference type="NCBI Taxonomy" id="2979988"/>
    <lineage>
        <taxon>Archaea</taxon>
        <taxon>Methanobacteriati</taxon>
        <taxon>Methanobacteriota</taxon>
        <taxon>Stenosarchaea group</taxon>
        <taxon>Halobacteria</taxon>
        <taxon>Halobacteriales</taxon>
        <taxon>Natrialbaceae</taxon>
        <taxon>Natronosalvus</taxon>
    </lineage>
</organism>
<dbReference type="Proteomes" id="UP001321047">
    <property type="component" value="Unassembled WGS sequence"/>
</dbReference>
<dbReference type="RefSeq" id="WP_342807048.1">
    <property type="nucleotide sequence ID" value="NZ_JAOPJZ010000002.1"/>
</dbReference>
<keyword evidence="2" id="KW-1185">Reference proteome</keyword>
<name>A0AAP3E628_9EURY</name>
<reference evidence="1 2" key="1">
    <citation type="submission" date="2022-09" db="EMBL/GenBank/DDBJ databases">
        <title>Enrichment on poylsaccharides allowed isolation of novel metabolic and taxonomic groups of Haloarchaea.</title>
        <authorList>
            <person name="Sorokin D.Y."/>
            <person name="Elcheninov A.G."/>
            <person name="Khizhniak T.V."/>
            <person name="Kolganova T.V."/>
            <person name="Kublanov I.V."/>
        </authorList>
    </citation>
    <scope>NUCLEOTIDE SEQUENCE [LARGE SCALE GENOMIC DNA]</scope>
    <source>
        <strain evidence="1 2">AArc-curdl1</strain>
    </source>
</reference>
<comment type="caution">
    <text evidence="1">The sequence shown here is derived from an EMBL/GenBank/DDBJ whole genome shotgun (WGS) entry which is preliminary data.</text>
</comment>
<protein>
    <recommendedName>
        <fullName evidence="3">CHAT domain-containing protein</fullName>
    </recommendedName>
</protein>
<sequence length="698" mass="77681">MSNQFNHPEIRGQGANIDLWDPIERSSMGFTVPDPVSLEPVEPEAMAFPVDAAVEFQTAEIQCDGLHDVHVWTLNGDFVAESTNGDPLFLPPGEYIFDITGPIKTYFQVGTTLQVVSNEAETSIFFGGTNTVTLGVRSFHTHPAGEIPISDDPYSLLEAIPFLASSLKTLSPERSFPTFRGHPPQLVRTDDEDALENATTGLEKPDTDIYLEVPPDFQHLYPIAPLAFYLGADVLPSRTPQLRTPSKRTPFSSIDESYDSAVSQLLQRVFFLDCITRTEGYFQVPLHEREEFERALANHDAGPDALNFAALYDAPIAERIERYLEVPFEAFEHLLPEWRLTADVQPDADYLESLPFLVADLATIRCPDPTPVENVRETPQPLQDFFRDGSLEHPNMEFIDTPRADSLEQTFVGDSNPLDASKATLESFESRFDRSLKQPEDMEVVVVVNNEEMSAEGDIVSDAYRRFEDTGASVRFVEDVTSERLQSIFQTDLDFVHYIGHVDGRGLECADSYFDATDCGDYNVDAFILNSCQSYSQGEALVRGGCFGGVVTASPVLNEPAVEIGGTFARLLSDGFSLRAATNIATEERLIGNQYLVIGDGELRIVDGEDATPNVCSIMERDDGLYDIEIDTYPNNTLDMGCLFTPYIPGVNKRYLTSGRIQDITVNKSDLQNYLTMSDMPVKYDGELLWSSTLLERL</sequence>
<evidence type="ECO:0008006" key="3">
    <source>
        <dbReference type="Google" id="ProtNLM"/>
    </source>
</evidence>